<dbReference type="EMBL" id="WFLN01000008">
    <property type="protein sequence ID" value="KAB8029241.1"/>
    <property type="molecule type" value="Genomic_DNA"/>
</dbReference>
<feature type="domain" description="Thiopeptide-type bacteriocin biosynthesis" evidence="1">
    <location>
        <begin position="2"/>
        <end position="38"/>
    </location>
</feature>
<evidence type="ECO:0000259" key="1">
    <source>
        <dbReference type="Pfam" id="PF14028"/>
    </source>
</evidence>
<organism evidence="2 3">
    <name type="scientific">Fluviispira multicolorata</name>
    <dbReference type="NCBI Taxonomy" id="2654512"/>
    <lineage>
        <taxon>Bacteria</taxon>
        <taxon>Pseudomonadati</taxon>
        <taxon>Bdellovibrionota</taxon>
        <taxon>Oligoflexia</taxon>
        <taxon>Silvanigrellales</taxon>
        <taxon>Silvanigrellaceae</taxon>
        <taxon>Fluviispira</taxon>
    </lineage>
</organism>
<evidence type="ECO:0000313" key="2">
    <source>
        <dbReference type="EMBL" id="KAB8029241.1"/>
    </source>
</evidence>
<evidence type="ECO:0000313" key="3">
    <source>
        <dbReference type="Proteomes" id="UP000442694"/>
    </source>
</evidence>
<sequence length="42" mass="4896">MDSYEPEIERYGGPDLLPLAEKIFMHESELACLILKNKKMIE</sequence>
<name>A0A833N0U8_9BACT</name>
<accession>A0A833N0U8</accession>
<dbReference type="Proteomes" id="UP000442694">
    <property type="component" value="Unassembled WGS sequence"/>
</dbReference>
<proteinExistence type="predicted"/>
<dbReference type="InterPro" id="IPR023809">
    <property type="entry name" value="Thiopep_bacteriocin_synth_dom"/>
</dbReference>
<dbReference type="AlphaFoldDB" id="A0A833N0U8"/>
<reference evidence="2 3" key="1">
    <citation type="submission" date="2019-10" db="EMBL/GenBank/DDBJ databases">
        <title>New genus of Silvanigrellaceae.</title>
        <authorList>
            <person name="Pitt A."/>
            <person name="Hahn M.W."/>
        </authorList>
    </citation>
    <scope>NUCLEOTIDE SEQUENCE [LARGE SCALE GENOMIC DNA]</scope>
    <source>
        <strain evidence="2 3">33A1-SZDP</strain>
    </source>
</reference>
<keyword evidence="3" id="KW-1185">Reference proteome</keyword>
<dbReference type="Pfam" id="PF14028">
    <property type="entry name" value="Lant_dehydr_C"/>
    <property type="match status" value="1"/>
</dbReference>
<comment type="caution">
    <text evidence="2">The sequence shown here is derived from an EMBL/GenBank/DDBJ whole genome shotgun (WGS) entry which is preliminary data.</text>
</comment>
<protein>
    <recommendedName>
        <fullName evidence="1">Thiopeptide-type bacteriocin biosynthesis domain-containing protein</fullName>
    </recommendedName>
</protein>
<gene>
    <name evidence="2" type="ORF">GCL57_11430</name>
</gene>